<feature type="non-terminal residue" evidence="2">
    <location>
        <position position="1"/>
    </location>
</feature>
<protein>
    <submittedName>
        <fullName evidence="2">Uncharacterized protein</fullName>
    </submittedName>
</protein>
<name>A0ABU6UUD5_9FABA</name>
<keyword evidence="3" id="KW-1185">Reference proteome</keyword>
<dbReference type="EMBL" id="JASCZI010122398">
    <property type="protein sequence ID" value="MED6164247.1"/>
    <property type="molecule type" value="Genomic_DNA"/>
</dbReference>
<reference evidence="2 3" key="1">
    <citation type="journal article" date="2023" name="Plants (Basel)">
        <title>Bridging the Gap: Combining Genomics and Transcriptomics Approaches to Understand Stylosanthes scabra, an Orphan Legume from the Brazilian Caatinga.</title>
        <authorList>
            <person name="Ferreira-Neto J.R.C."/>
            <person name="da Silva M.D."/>
            <person name="Binneck E."/>
            <person name="de Melo N.F."/>
            <person name="da Silva R.H."/>
            <person name="de Melo A.L.T.M."/>
            <person name="Pandolfi V."/>
            <person name="Bustamante F.O."/>
            <person name="Brasileiro-Vidal A.C."/>
            <person name="Benko-Iseppon A.M."/>
        </authorList>
    </citation>
    <scope>NUCLEOTIDE SEQUENCE [LARGE SCALE GENOMIC DNA]</scope>
    <source>
        <tissue evidence="2">Leaves</tissue>
    </source>
</reference>
<sequence length="125" mass="14680">KYEEICAPKVEEFCYITDNTYFKEEKASVFSSFYLVHLAVVSKRPHKVEMKNMMEELNKRISNLEEKIAKEESDKLEARNAAEKVCKEKSAELERIQDKKSAAERKALSNEDLYKQSQEYNMSLQ</sequence>
<comment type="caution">
    <text evidence="2">The sequence shown here is derived from an EMBL/GenBank/DDBJ whole genome shotgun (WGS) entry which is preliminary data.</text>
</comment>
<proteinExistence type="predicted"/>
<gene>
    <name evidence="2" type="ORF">PIB30_087895</name>
</gene>
<keyword evidence="1" id="KW-0175">Coiled coil</keyword>
<accession>A0ABU6UUD5</accession>
<organism evidence="2 3">
    <name type="scientific">Stylosanthes scabra</name>
    <dbReference type="NCBI Taxonomy" id="79078"/>
    <lineage>
        <taxon>Eukaryota</taxon>
        <taxon>Viridiplantae</taxon>
        <taxon>Streptophyta</taxon>
        <taxon>Embryophyta</taxon>
        <taxon>Tracheophyta</taxon>
        <taxon>Spermatophyta</taxon>
        <taxon>Magnoliopsida</taxon>
        <taxon>eudicotyledons</taxon>
        <taxon>Gunneridae</taxon>
        <taxon>Pentapetalae</taxon>
        <taxon>rosids</taxon>
        <taxon>fabids</taxon>
        <taxon>Fabales</taxon>
        <taxon>Fabaceae</taxon>
        <taxon>Papilionoideae</taxon>
        <taxon>50 kb inversion clade</taxon>
        <taxon>dalbergioids sensu lato</taxon>
        <taxon>Dalbergieae</taxon>
        <taxon>Pterocarpus clade</taxon>
        <taxon>Stylosanthes</taxon>
    </lineage>
</organism>
<evidence type="ECO:0000313" key="3">
    <source>
        <dbReference type="Proteomes" id="UP001341840"/>
    </source>
</evidence>
<dbReference type="Proteomes" id="UP001341840">
    <property type="component" value="Unassembled WGS sequence"/>
</dbReference>
<feature type="coiled-coil region" evidence="1">
    <location>
        <begin position="47"/>
        <end position="106"/>
    </location>
</feature>
<evidence type="ECO:0000313" key="2">
    <source>
        <dbReference type="EMBL" id="MED6164247.1"/>
    </source>
</evidence>
<evidence type="ECO:0000256" key="1">
    <source>
        <dbReference type="SAM" id="Coils"/>
    </source>
</evidence>